<protein>
    <submittedName>
        <fullName evidence="6">DegT/DnrJ/EryC1/StrS family aminotransferase</fullName>
    </submittedName>
</protein>
<dbReference type="PANTHER" id="PTHR30244">
    <property type="entry name" value="TRANSAMINASE"/>
    <property type="match status" value="1"/>
</dbReference>
<feature type="modified residue" description="N6-(pyridoxal phosphate)lysine" evidence="4">
    <location>
        <position position="181"/>
    </location>
</feature>
<name>A0AAJ5RMQ9_9BACI</name>
<dbReference type="Gene3D" id="3.40.640.10">
    <property type="entry name" value="Type I PLP-dependent aspartate aminotransferase-like (Major domain)"/>
    <property type="match status" value="1"/>
</dbReference>
<keyword evidence="6" id="KW-0808">Transferase</keyword>
<evidence type="ECO:0000313" key="7">
    <source>
        <dbReference type="Proteomes" id="UP001219585"/>
    </source>
</evidence>
<dbReference type="EMBL" id="CP113527">
    <property type="protein sequence ID" value="WDV07462.1"/>
    <property type="molecule type" value="Genomic_DNA"/>
</dbReference>
<dbReference type="PIRSF" id="PIRSF000390">
    <property type="entry name" value="PLP_StrS"/>
    <property type="match status" value="1"/>
</dbReference>
<reference evidence="6" key="1">
    <citation type="submission" date="2022-11" db="EMBL/GenBank/DDBJ databases">
        <title>Lysinibacillus irui.</title>
        <authorList>
            <person name="Akintayo S.O."/>
        </authorList>
    </citation>
    <scope>NUCLEOTIDE SEQUENCE</scope>
    <source>
        <strain evidence="6">IRB4-01</strain>
    </source>
</reference>
<accession>A0AAJ5RMQ9</accession>
<dbReference type="InterPro" id="IPR015421">
    <property type="entry name" value="PyrdxlP-dep_Trfase_major"/>
</dbReference>
<dbReference type="AlphaFoldDB" id="A0AAJ5RMQ9"/>
<dbReference type="GO" id="GO:0000271">
    <property type="term" value="P:polysaccharide biosynthetic process"/>
    <property type="evidence" value="ECO:0007669"/>
    <property type="project" value="TreeGrafter"/>
</dbReference>
<dbReference type="SUPFAM" id="SSF53383">
    <property type="entry name" value="PLP-dependent transferases"/>
    <property type="match status" value="1"/>
</dbReference>
<evidence type="ECO:0000256" key="3">
    <source>
        <dbReference type="PIRSR" id="PIRSR000390-1"/>
    </source>
</evidence>
<dbReference type="RefSeq" id="WP_274795633.1">
    <property type="nucleotide sequence ID" value="NZ_CP113527.1"/>
</dbReference>
<evidence type="ECO:0000256" key="2">
    <source>
        <dbReference type="ARBA" id="ARBA00037999"/>
    </source>
</evidence>
<dbReference type="GO" id="GO:0008483">
    <property type="term" value="F:transaminase activity"/>
    <property type="evidence" value="ECO:0007669"/>
    <property type="project" value="UniProtKB-KW"/>
</dbReference>
<evidence type="ECO:0000256" key="5">
    <source>
        <dbReference type="RuleBase" id="RU004508"/>
    </source>
</evidence>
<keyword evidence="1 4" id="KW-0663">Pyridoxal phosphate</keyword>
<keyword evidence="6" id="KW-0032">Aminotransferase</keyword>
<evidence type="ECO:0000256" key="4">
    <source>
        <dbReference type="PIRSR" id="PIRSR000390-2"/>
    </source>
</evidence>
<comment type="similarity">
    <text evidence="2 5">Belongs to the DegT/DnrJ/EryC1 family.</text>
</comment>
<sequence length="360" mass="41164">MIPVTQPFLPPKEDYEKKLELIWEKKWLTNNGYYVSNLEKMLESELNVPNLKYVTNGTLALQLAIKALDIQGDIITTPFSFVATTTSILWEKCKPVYVDIDPTTLCINPDKIESAITSNTVAILATHVFGIPCDVEKIEIIAKRHNLKVVYDGAHAFGVTYKGQSIFNYGDISTYSFHATKVFHTVEGGGITCISDELVTKVELLHSFGYFGEDFYLPGINAKATEFHAAMGLCNMKYIKQNLEKRKRISEQYNMMLPKEIQVIHIKENVGYNYAYYPVMFDSEDVLLRVISNLQTKEIQTRRYFYPSLNKLSYITENFDCPISESVSKRILCLPLYVDLDEYIVKEIADIIYSVIEGRN</sequence>
<dbReference type="GO" id="GO:0030170">
    <property type="term" value="F:pyridoxal phosphate binding"/>
    <property type="evidence" value="ECO:0007669"/>
    <property type="project" value="TreeGrafter"/>
</dbReference>
<dbReference type="Proteomes" id="UP001219585">
    <property type="component" value="Chromosome"/>
</dbReference>
<feature type="active site" description="Proton acceptor" evidence="3">
    <location>
        <position position="181"/>
    </location>
</feature>
<proteinExistence type="inferred from homology"/>
<dbReference type="KEGG" id="liu:OU989_02975"/>
<dbReference type="CDD" id="cd00616">
    <property type="entry name" value="AHBA_syn"/>
    <property type="match status" value="1"/>
</dbReference>
<gene>
    <name evidence="6" type="ORF">OU989_02975</name>
</gene>
<organism evidence="6 7">
    <name type="scientific">Lysinibacillus irui</name>
    <dbReference type="NCBI Taxonomy" id="2998077"/>
    <lineage>
        <taxon>Bacteria</taxon>
        <taxon>Bacillati</taxon>
        <taxon>Bacillota</taxon>
        <taxon>Bacilli</taxon>
        <taxon>Bacillales</taxon>
        <taxon>Bacillaceae</taxon>
        <taxon>Lysinibacillus</taxon>
    </lineage>
</organism>
<dbReference type="InterPro" id="IPR000653">
    <property type="entry name" value="DegT/StrS_aminotransferase"/>
</dbReference>
<dbReference type="PANTHER" id="PTHR30244:SF9">
    <property type="entry name" value="PROTEIN RV3402C"/>
    <property type="match status" value="1"/>
</dbReference>
<evidence type="ECO:0000313" key="6">
    <source>
        <dbReference type="EMBL" id="WDV07462.1"/>
    </source>
</evidence>
<evidence type="ECO:0000256" key="1">
    <source>
        <dbReference type="ARBA" id="ARBA00022898"/>
    </source>
</evidence>
<dbReference type="Pfam" id="PF01041">
    <property type="entry name" value="DegT_DnrJ_EryC1"/>
    <property type="match status" value="1"/>
</dbReference>
<dbReference type="InterPro" id="IPR015424">
    <property type="entry name" value="PyrdxlP-dep_Trfase"/>
</dbReference>